<dbReference type="Proteomes" id="UP000238823">
    <property type="component" value="Unassembled WGS sequence"/>
</dbReference>
<name>A0A2S9YPG5_9BACT</name>
<dbReference type="AlphaFoldDB" id="A0A2S9YPG5"/>
<evidence type="ECO:0000313" key="1">
    <source>
        <dbReference type="EMBL" id="PRQ06985.1"/>
    </source>
</evidence>
<comment type="caution">
    <text evidence="1">The sequence shown here is derived from an EMBL/GenBank/DDBJ whole genome shotgun (WGS) entry which is preliminary data.</text>
</comment>
<reference evidence="1 2" key="1">
    <citation type="submission" date="2018-03" db="EMBL/GenBank/DDBJ databases">
        <title>Draft Genome Sequences of the Obligatory Marine Myxobacteria Enhygromyxa salina SWB007.</title>
        <authorList>
            <person name="Poehlein A."/>
            <person name="Moghaddam J.A."/>
            <person name="Harms H."/>
            <person name="Alanjari M."/>
            <person name="Koenig G.M."/>
            <person name="Daniel R."/>
            <person name="Schaeberle T.F."/>
        </authorList>
    </citation>
    <scope>NUCLEOTIDE SEQUENCE [LARGE SCALE GENOMIC DNA]</scope>
    <source>
        <strain evidence="1 2">SWB007</strain>
    </source>
</reference>
<dbReference type="EMBL" id="PVNL01000062">
    <property type="protein sequence ID" value="PRQ06985.1"/>
    <property type="molecule type" value="Genomic_DNA"/>
</dbReference>
<gene>
    <name evidence="1" type="ORF">ENSA7_33190</name>
</gene>
<sequence>MPVRRLLSSSIRPLETRPPWRPGGCSPCAALGLALAAVVLTLPLLESEPRDAASAASEAAAQVEDPLRGLWTRYESRGEGEPLRFWYFHGDGKGLYRYGKVGLANTHSFDYSVEPSGRDVDVSVQFRKRGVAHALTAVLEQDEHGVTLMTLRGDPYEPGARYRKVESNLDVANREPAAPTEQTSGIGDRLWIDYRNHATGGAEFHMYQLAATAIDGRGVGWFHRGDFDDWSTESLTYRLDGDRIELFFDVREEPNTTPFHVVDGDHGRTLVLDRDPRDFWATHRYRDGGRSFGGPAFALVAGSSTWPRPLSAP</sequence>
<proteinExistence type="predicted"/>
<organism evidence="1 2">
    <name type="scientific">Enhygromyxa salina</name>
    <dbReference type="NCBI Taxonomy" id="215803"/>
    <lineage>
        <taxon>Bacteria</taxon>
        <taxon>Pseudomonadati</taxon>
        <taxon>Myxococcota</taxon>
        <taxon>Polyangia</taxon>
        <taxon>Nannocystales</taxon>
        <taxon>Nannocystaceae</taxon>
        <taxon>Enhygromyxa</taxon>
    </lineage>
</organism>
<protein>
    <submittedName>
        <fullName evidence="1">Uncharacterized protein</fullName>
    </submittedName>
</protein>
<evidence type="ECO:0000313" key="2">
    <source>
        <dbReference type="Proteomes" id="UP000238823"/>
    </source>
</evidence>
<accession>A0A2S9YPG5</accession>
<dbReference type="OrthoDB" id="5504597at2"/>
<dbReference type="RefSeq" id="WP_146157778.1">
    <property type="nucleotide sequence ID" value="NZ_PVNL01000062.1"/>
</dbReference>